<evidence type="ECO:0000313" key="4">
    <source>
        <dbReference type="Proteomes" id="UP000039021"/>
    </source>
</evidence>
<sequence length="69" mass="7193">MHEQFGIGMCAGLVSELVAVDPGVYVAFAGPHMQVLAAGHPAHVCTEELVRTEQHLAVGIDGCDHVDGV</sequence>
<reference evidence="3" key="1">
    <citation type="submission" date="2015-03" db="EMBL/GenBank/DDBJ databases">
        <authorList>
            <consortium name="Pathogen Informatics"/>
            <person name="Murphy D."/>
        </authorList>
    </citation>
    <scope>NUCLEOTIDE SEQUENCE</scope>
    <source>
        <strain evidence="3">N09902308</strain>
    </source>
</reference>
<name>A0A655ERR7_MYCTX</name>
<organism evidence="2 5">
    <name type="scientific">Mycobacterium tuberculosis</name>
    <dbReference type="NCBI Taxonomy" id="1773"/>
    <lineage>
        <taxon>Bacteria</taxon>
        <taxon>Bacillati</taxon>
        <taxon>Actinomycetota</taxon>
        <taxon>Actinomycetes</taxon>
        <taxon>Mycobacteriales</taxon>
        <taxon>Mycobacteriaceae</taxon>
        <taxon>Mycobacterium</taxon>
        <taxon>Mycobacterium tuberculosis complex</taxon>
    </lineage>
</organism>
<dbReference type="EMBL" id="CSBK01002709">
    <property type="protein sequence ID" value="CPA13391.1"/>
    <property type="molecule type" value="Genomic_DNA"/>
</dbReference>
<protein>
    <submittedName>
        <fullName evidence="2">Uncharacterized protein</fullName>
    </submittedName>
</protein>
<evidence type="ECO:0000313" key="6">
    <source>
        <dbReference type="Proteomes" id="UP000046947"/>
    </source>
</evidence>
<dbReference type="Proteomes" id="UP000046947">
    <property type="component" value="Unassembled WGS sequence"/>
</dbReference>
<proteinExistence type="predicted"/>
<accession>A0A655ERR7</accession>
<evidence type="ECO:0000313" key="1">
    <source>
        <dbReference type="EMBL" id="CFE65610.1"/>
    </source>
</evidence>
<dbReference type="AlphaFoldDB" id="A0A655ERR7"/>
<dbReference type="EMBL" id="CFOH01000678">
    <property type="protein sequence ID" value="CFE65610.1"/>
    <property type="molecule type" value="Genomic_DNA"/>
</dbReference>
<dbReference type="EMBL" id="CQQC01000676">
    <property type="protein sequence ID" value="CNV33109.1"/>
    <property type="molecule type" value="Genomic_DNA"/>
</dbReference>
<evidence type="ECO:0000313" key="3">
    <source>
        <dbReference type="EMBL" id="CPA13391.1"/>
    </source>
</evidence>
<gene>
    <name evidence="2" type="ORF">ERS007661_02080</name>
    <name evidence="1" type="ORF">ERS007688_03273</name>
    <name evidence="3" type="ORF">ERS007739_04385</name>
</gene>
<evidence type="ECO:0000313" key="5">
    <source>
        <dbReference type="Proteomes" id="UP000039217"/>
    </source>
</evidence>
<dbReference type="Proteomes" id="UP000039021">
    <property type="component" value="Unassembled WGS sequence"/>
</dbReference>
<evidence type="ECO:0000313" key="2">
    <source>
        <dbReference type="EMBL" id="CNV33109.1"/>
    </source>
</evidence>
<dbReference type="Proteomes" id="UP000039217">
    <property type="component" value="Unassembled WGS sequence"/>
</dbReference>
<reference evidence="4 5" key="2">
    <citation type="submission" date="2015-03" db="EMBL/GenBank/DDBJ databases">
        <authorList>
            <consortium name="Pathogen Informatics"/>
        </authorList>
    </citation>
    <scope>NUCLEOTIDE SEQUENCE [LARGE SCALE GENOMIC DNA]</scope>
    <source>
        <strain evidence="2 5">D00501624</strain>
        <strain evidence="1 6">H09601792</strain>
        <strain evidence="4">N09902308</strain>
    </source>
</reference>